<protein>
    <submittedName>
        <fullName evidence="3">Uncharacterized protein</fullName>
    </submittedName>
</protein>
<keyword evidence="2" id="KW-0732">Signal</keyword>
<organism evidence="3 4">
    <name type="scientific">Colocasia esculenta</name>
    <name type="common">Wild taro</name>
    <name type="synonym">Arum esculentum</name>
    <dbReference type="NCBI Taxonomy" id="4460"/>
    <lineage>
        <taxon>Eukaryota</taxon>
        <taxon>Viridiplantae</taxon>
        <taxon>Streptophyta</taxon>
        <taxon>Embryophyta</taxon>
        <taxon>Tracheophyta</taxon>
        <taxon>Spermatophyta</taxon>
        <taxon>Magnoliopsida</taxon>
        <taxon>Liliopsida</taxon>
        <taxon>Araceae</taxon>
        <taxon>Aroideae</taxon>
        <taxon>Colocasieae</taxon>
        <taxon>Colocasia</taxon>
    </lineage>
</organism>
<feature type="chain" id="PRO_5032646966" evidence="2">
    <location>
        <begin position="18"/>
        <end position="186"/>
    </location>
</feature>
<feature type="transmembrane region" description="Helical" evidence="1">
    <location>
        <begin position="123"/>
        <end position="146"/>
    </location>
</feature>
<sequence>TCTRCGLLAIVARDVLAFLGVEVDRFLAEGVKILGFLSWLEPSVMLNDRFFPLVGLLTKPDVCSFLTIPPLMRSGKKCEELEDLLLLALLLLDLLVQKPLLLILQAPKAGPYVRGCETERYLYPVWVAGCGGTLFSVVFRCCYEVVHHGGLVKITHCVLVLVLTWTGFAMSILLPLVSGFPLWLVA</sequence>
<keyword evidence="1" id="KW-1133">Transmembrane helix</keyword>
<keyword evidence="1" id="KW-0472">Membrane</keyword>
<comment type="caution">
    <text evidence="3">The sequence shown here is derived from an EMBL/GenBank/DDBJ whole genome shotgun (WGS) entry which is preliminary data.</text>
</comment>
<evidence type="ECO:0000256" key="1">
    <source>
        <dbReference type="SAM" id="Phobius"/>
    </source>
</evidence>
<proteinExistence type="predicted"/>
<keyword evidence="4" id="KW-1185">Reference proteome</keyword>
<accession>A0A843U823</accession>
<name>A0A843U823_COLES</name>
<reference evidence="3" key="1">
    <citation type="submission" date="2017-07" db="EMBL/GenBank/DDBJ databases">
        <title>Taro Niue Genome Assembly and Annotation.</title>
        <authorList>
            <person name="Atibalentja N."/>
            <person name="Keating K."/>
            <person name="Fields C.J."/>
        </authorList>
    </citation>
    <scope>NUCLEOTIDE SEQUENCE</scope>
    <source>
        <strain evidence="3">Niue_2</strain>
        <tissue evidence="3">Leaf</tissue>
    </source>
</reference>
<evidence type="ECO:0000256" key="2">
    <source>
        <dbReference type="SAM" id="SignalP"/>
    </source>
</evidence>
<evidence type="ECO:0000313" key="4">
    <source>
        <dbReference type="Proteomes" id="UP000652761"/>
    </source>
</evidence>
<dbReference type="Proteomes" id="UP000652761">
    <property type="component" value="Unassembled WGS sequence"/>
</dbReference>
<keyword evidence="1" id="KW-0812">Transmembrane</keyword>
<evidence type="ECO:0000313" key="3">
    <source>
        <dbReference type="EMBL" id="MQL78197.1"/>
    </source>
</evidence>
<gene>
    <name evidence="3" type="ORF">Taro_010620</name>
</gene>
<feature type="signal peptide" evidence="2">
    <location>
        <begin position="1"/>
        <end position="17"/>
    </location>
</feature>
<feature type="non-terminal residue" evidence="3">
    <location>
        <position position="1"/>
    </location>
</feature>
<feature type="transmembrane region" description="Helical" evidence="1">
    <location>
        <begin position="158"/>
        <end position="184"/>
    </location>
</feature>
<feature type="transmembrane region" description="Helical" evidence="1">
    <location>
        <begin position="84"/>
        <end position="103"/>
    </location>
</feature>
<dbReference type="EMBL" id="NMUH01000387">
    <property type="protein sequence ID" value="MQL78197.1"/>
    <property type="molecule type" value="Genomic_DNA"/>
</dbReference>
<dbReference type="AlphaFoldDB" id="A0A843U823"/>